<reference evidence="1" key="1">
    <citation type="journal article" date="2022" name="Int. J. Mol. Sci.">
        <title>Draft Genome of Tanacetum Coccineum: Genomic Comparison of Closely Related Tanacetum-Family Plants.</title>
        <authorList>
            <person name="Yamashiro T."/>
            <person name="Shiraishi A."/>
            <person name="Nakayama K."/>
            <person name="Satake H."/>
        </authorList>
    </citation>
    <scope>NUCLEOTIDE SEQUENCE</scope>
</reference>
<name>A0ABQ4ZZ76_9ASTR</name>
<dbReference type="EMBL" id="BQNB010011708">
    <property type="protein sequence ID" value="GJS94128.1"/>
    <property type="molecule type" value="Genomic_DNA"/>
</dbReference>
<evidence type="ECO:0000313" key="2">
    <source>
        <dbReference type="Proteomes" id="UP001151760"/>
    </source>
</evidence>
<gene>
    <name evidence="1" type="ORF">Tco_0801096</name>
</gene>
<accession>A0ABQ4ZZ76</accession>
<evidence type="ECO:0000313" key="1">
    <source>
        <dbReference type="EMBL" id="GJS94128.1"/>
    </source>
</evidence>
<dbReference type="Proteomes" id="UP001151760">
    <property type="component" value="Unassembled WGS sequence"/>
</dbReference>
<protein>
    <submittedName>
        <fullName evidence="1">Uncharacterized protein</fullName>
    </submittedName>
</protein>
<organism evidence="1 2">
    <name type="scientific">Tanacetum coccineum</name>
    <dbReference type="NCBI Taxonomy" id="301880"/>
    <lineage>
        <taxon>Eukaryota</taxon>
        <taxon>Viridiplantae</taxon>
        <taxon>Streptophyta</taxon>
        <taxon>Embryophyta</taxon>
        <taxon>Tracheophyta</taxon>
        <taxon>Spermatophyta</taxon>
        <taxon>Magnoliopsida</taxon>
        <taxon>eudicotyledons</taxon>
        <taxon>Gunneridae</taxon>
        <taxon>Pentapetalae</taxon>
        <taxon>asterids</taxon>
        <taxon>campanulids</taxon>
        <taxon>Asterales</taxon>
        <taxon>Asteraceae</taxon>
        <taxon>Asteroideae</taxon>
        <taxon>Anthemideae</taxon>
        <taxon>Anthemidinae</taxon>
        <taxon>Tanacetum</taxon>
    </lineage>
</organism>
<comment type="caution">
    <text evidence="1">The sequence shown here is derived from an EMBL/GenBank/DDBJ whole genome shotgun (WGS) entry which is preliminary data.</text>
</comment>
<keyword evidence="2" id="KW-1185">Reference proteome</keyword>
<proteinExistence type="predicted"/>
<sequence>MQAVQHKGIIQVSLKSNAEWVHSNYGLGLGGVKRLVDRIQFNQKLILRVSISGFTPDFTFSIGLGLKVQARYGINEVALVRVGFMQCNGCARRCSLTHPEENVVARVVALNEE</sequence>
<reference evidence="1" key="2">
    <citation type="submission" date="2022-01" db="EMBL/GenBank/DDBJ databases">
        <authorList>
            <person name="Yamashiro T."/>
            <person name="Shiraishi A."/>
            <person name="Satake H."/>
            <person name="Nakayama K."/>
        </authorList>
    </citation>
    <scope>NUCLEOTIDE SEQUENCE</scope>
</reference>